<dbReference type="InterPro" id="IPR001816">
    <property type="entry name" value="Transl_elong_EFTs/EF1B"/>
</dbReference>
<dbReference type="Gene3D" id="3.30.479.20">
    <property type="entry name" value="Elongation factor Ts, dimerisation domain"/>
    <property type="match status" value="1"/>
</dbReference>
<evidence type="ECO:0000256" key="7">
    <source>
        <dbReference type="RuleBase" id="RU000643"/>
    </source>
</evidence>
<dbReference type="InterPro" id="IPR014039">
    <property type="entry name" value="Transl_elong_EFTs/EF1B_dimer"/>
</dbReference>
<dbReference type="InterPro" id="IPR036402">
    <property type="entry name" value="EF-Ts_dimer_sf"/>
</dbReference>
<dbReference type="PROSITE" id="PS01126">
    <property type="entry name" value="EF_TS_1"/>
    <property type="match status" value="1"/>
</dbReference>
<keyword evidence="11" id="KW-1185">Reference proteome</keyword>
<dbReference type="EMBL" id="CP018099">
    <property type="protein sequence ID" value="APF17834.1"/>
    <property type="molecule type" value="Genomic_DNA"/>
</dbReference>
<dbReference type="STRING" id="880073.Cabys_1085"/>
<keyword evidence="4 5" id="KW-0648">Protein biosynthesis</keyword>
<dbReference type="FunFam" id="1.10.8.10:FF:000001">
    <property type="entry name" value="Elongation factor Ts"/>
    <property type="match status" value="1"/>
</dbReference>
<dbReference type="PaxDb" id="880073-Calab_2291"/>
<dbReference type="Proteomes" id="UP000004671">
    <property type="component" value="Chromosome"/>
</dbReference>
<evidence type="ECO:0000313" key="12">
    <source>
        <dbReference type="Proteomes" id="UP000183868"/>
    </source>
</evidence>
<evidence type="ECO:0000313" key="11">
    <source>
        <dbReference type="Proteomes" id="UP000004671"/>
    </source>
</evidence>
<dbReference type="RefSeq" id="WP_006929088.1">
    <property type="nucleotide sequence ID" value="NZ_CM001402.1"/>
</dbReference>
<gene>
    <name evidence="5 9" type="primary">tsf</name>
    <name evidence="9" type="ORF">Cabys_1085</name>
    <name evidence="10" type="ORF">Calab_2291</name>
</gene>
<comment type="function">
    <text evidence="5 6">Associates with the EF-Tu.GDP complex and induces the exchange of GDP to GTP. It remains bound to the aminoacyl-tRNA.EF-Tu.GTP complex up to the GTP hydrolysis stage on the ribosome.</text>
</comment>
<dbReference type="Proteomes" id="UP000183868">
    <property type="component" value="Chromosome"/>
</dbReference>
<comment type="similarity">
    <text evidence="1 5 6">Belongs to the EF-Ts family.</text>
</comment>
<dbReference type="eggNOG" id="COG0264">
    <property type="taxonomic scope" value="Bacteria"/>
</dbReference>
<dbReference type="PROSITE" id="PS01127">
    <property type="entry name" value="EF_TS_2"/>
    <property type="match status" value="1"/>
</dbReference>
<dbReference type="NCBIfam" id="TIGR00116">
    <property type="entry name" value="tsf"/>
    <property type="match status" value="2"/>
</dbReference>
<reference evidence="9 12" key="2">
    <citation type="submission" date="2016-11" db="EMBL/GenBank/DDBJ databases">
        <title>Genomic analysis of Caldithrix abyssi and proposal of a novel bacterial phylum Caldithrichaeota.</title>
        <authorList>
            <person name="Kublanov I."/>
            <person name="Sigalova O."/>
            <person name="Gavrilov S."/>
            <person name="Lebedinsky A."/>
            <person name="Ivanova N."/>
            <person name="Daum C."/>
            <person name="Reddy T."/>
            <person name="Klenk H.P."/>
            <person name="Goker M."/>
            <person name="Reva O."/>
            <person name="Miroshnichenko M."/>
            <person name="Kyprides N."/>
            <person name="Woyke T."/>
            <person name="Gelfand M."/>
        </authorList>
    </citation>
    <scope>NUCLEOTIDE SEQUENCE [LARGE SCALE GENOMIC DNA]</scope>
    <source>
        <strain evidence="9 12">LF13</strain>
    </source>
</reference>
<dbReference type="EMBL" id="CM001402">
    <property type="protein sequence ID" value="EHO41901.1"/>
    <property type="molecule type" value="Genomic_DNA"/>
</dbReference>
<dbReference type="GO" id="GO:0005737">
    <property type="term" value="C:cytoplasm"/>
    <property type="evidence" value="ECO:0007669"/>
    <property type="project" value="UniProtKB-SubCell"/>
</dbReference>
<dbReference type="Gene3D" id="1.10.286.20">
    <property type="match status" value="1"/>
</dbReference>
<dbReference type="HOGENOM" id="CLU_047155_1_1_0"/>
<evidence type="ECO:0000259" key="8">
    <source>
        <dbReference type="Pfam" id="PF00889"/>
    </source>
</evidence>
<accession>H1XXB6</accession>
<evidence type="ECO:0000313" key="9">
    <source>
        <dbReference type="EMBL" id="APF17834.1"/>
    </source>
</evidence>
<dbReference type="KEGG" id="caby:Cabys_1085"/>
<dbReference type="SUPFAM" id="SSF46934">
    <property type="entry name" value="UBA-like"/>
    <property type="match status" value="1"/>
</dbReference>
<dbReference type="InterPro" id="IPR018101">
    <property type="entry name" value="Transl_elong_Ts_CS"/>
</dbReference>
<dbReference type="PANTHER" id="PTHR11741">
    <property type="entry name" value="ELONGATION FACTOR TS"/>
    <property type="match status" value="1"/>
</dbReference>
<dbReference type="CDD" id="cd14275">
    <property type="entry name" value="UBA_EF-Ts"/>
    <property type="match status" value="1"/>
</dbReference>
<name>H1XXB6_CALAY</name>
<proteinExistence type="inferred from homology"/>
<evidence type="ECO:0000256" key="1">
    <source>
        <dbReference type="ARBA" id="ARBA00005532"/>
    </source>
</evidence>
<dbReference type="SUPFAM" id="SSF54713">
    <property type="entry name" value="Elongation factor Ts (EF-Ts), dimerisation domain"/>
    <property type="match status" value="1"/>
</dbReference>
<dbReference type="FunFam" id="1.10.286.20:FF:000001">
    <property type="entry name" value="Elongation factor Ts"/>
    <property type="match status" value="1"/>
</dbReference>
<evidence type="ECO:0000256" key="2">
    <source>
        <dbReference type="ARBA" id="ARBA00016956"/>
    </source>
</evidence>
<comment type="subcellular location">
    <subcellularLocation>
        <location evidence="5 7">Cytoplasm</location>
    </subcellularLocation>
</comment>
<reference evidence="10 11" key="1">
    <citation type="submission" date="2011-09" db="EMBL/GenBank/DDBJ databases">
        <title>The permanent draft genome of Caldithrix abyssi DSM 13497.</title>
        <authorList>
            <consortium name="US DOE Joint Genome Institute (JGI-PGF)"/>
            <person name="Lucas S."/>
            <person name="Han J."/>
            <person name="Lapidus A."/>
            <person name="Bruce D."/>
            <person name="Goodwin L."/>
            <person name="Pitluck S."/>
            <person name="Peters L."/>
            <person name="Kyrpides N."/>
            <person name="Mavromatis K."/>
            <person name="Ivanova N."/>
            <person name="Mikhailova N."/>
            <person name="Chertkov O."/>
            <person name="Detter J.C."/>
            <person name="Tapia R."/>
            <person name="Han C."/>
            <person name="Land M."/>
            <person name="Hauser L."/>
            <person name="Markowitz V."/>
            <person name="Cheng J.-F."/>
            <person name="Hugenholtz P."/>
            <person name="Woyke T."/>
            <person name="Wu D."/>
            <person name="Spring S."/>
            <person name="Brambilla E."/>
            <person name="Klenk H.-P."/>
            <person name="Eisen J.A."/>
        </authorList>
    </citation>
    <scope>NUCLEOTIDE SEQUENCE [LARGE SCALE GENOMIC DNA]</scope>
    <source>
        <strain evidence="10 11">DSM 13497</strain>
    </source>
</reference>
<dbReference type="HAMAP" id="MF_00050">
    <property type="entry name" value="EF_Ts"/>
    <property type="match status" value="1"/>
</dbReference>
<evidence type="ECO:0000256" key="3">
    <source>
        <dbReference type="ARBA" id="ARBA00022768"/>
    </source>
</evidence>
<evidence type="ECO:0000256" key="6">
    <source>
        <dbReference type="RuleBase" id="RU000642"/>
    </source>
</evidence>
<dbReference type="GO" id="GO:0003746">
    <property type="term" value="F:translation elongation factor activity"/>
    <property type="evidence" value="ECO:0007669"/>
    <property type="project" value="UniProtKB-UniRule"/>
</dbReference>
<keyword evidence="3 5" id="KW-0251">Elongation factor</keyword>
<feature type="region of interest" description="Involved in Mg(2+) ion dislocation from EF-Tu" evidence="5">
    <location>
        <begin position="82"/>
        <end position="85"/>
    </location>
</feature>
<dbReference type="FunCoup" id="H1XXB6">
    <property type="interactions" value="547"/>
</dbReference>
<dbReference type="AlphaFoldDB" id="H1XXB6"/>
<evidence type="ECO:0000256" key="4">
    <source>
        <dbReference type="ARBA" id="ARBA00022917"/>
    </source>
</evidence>
<dbReference type="InterPro" id="IPR009060">
    <property type="entry name" value="UBA-like_sf"/>
</dbReference>
<dbReference type="Gene3D" id="1.10.8.10">
    <property type="entry name" value="DNA helicase RuvA subunit, C-terminal domain"/>
    <property type="match status" value="1"/>
</dbReference>
<sequence>MAEITAAMVKELRDKTGAGMMDCKKALQEAEGDFEKAVELLRKKGIAKAAKRAEREANEGVVTAYIHPGSKLGVLVEVNCETDFVAKTDDFQAFAKNIAMHIAASNPLAISREELDQETLEKEKQLYREQALESGKPENIVDRIVEGRMEKYFSEVCLLEQPYVKDPDKTVKDLLTETIAKVGENINIKRFARFRIGE</sequence>
<feature type="domain" description="Translation elongation factor EFTs/EF1B dimerisation" evidence="8">
    <location>
        <begin position="51"/>
        <end position="198"/>
    </location>
</feature>
<evidence type="ECO:0000256" key="5">
    <source>
        <dbReference type="HAMAP-Rule" id="MF_00050"/>
    </source>
</evidence>
<organism evidence="10 11">
    <name type="scientific">Caldithrix abyssi DSM 13497</name>
    <dbReference type="NCBI Taxonomy" id="880073"/>
    <lineage>
        <taxon>Bacteria</taxon>
        <taxon>Pseudomonadati</taxon>
        <taxon>Calditrichota</taxon>
        <taxon>Calditrichia</taxon>
        <taxon>Calditrichales</taxon>
        <taxon>Calditrichaceae</taxon>
        <taxon>Caldithrix</taxon>
    </lineage>
</organism>
<protein>
    <recommendedName>
        <fullName evidence="2 5">Elongation factor Ts</fullName>
        <shortName evidence="5">EF-Ts</shortName>
    </recommendedName>
</protein>
<dbReference type="OrthoDB" id="9808348at2"/>
<dbReference type="PANTHER" id="PTHR11741:SF0">
    <property type="entry name" value="ELONGATION FACTOR TS, MITOCHONDRIAL"/>
    <property type="match status" value="1"/>
</dbReference>
<dbReference type="Pfam" id="PF00889">
    <property type="entry name" value="EF_TS"/>
    <property type="match status" value="1"/>
</dbReference>
<evidence type="ECO:0000313" key="10">
    <source>
        <dbReference type="EMBL" id="EHO41901.1"/>
    </source>
</evidence>
<keyword evidence="5" id="KW-0963">Cytoplasm</keyword>